<keyword evidence="2" id="KW-1185">Reference proteome</keyword>
<organism evidence="1">
    <name type="scientific">Medioppia subpectinata</name>
    <dbReference type="NCBI Taxonomy" id="1979941"/>
    <lineage>
        <taxon>Eukaryota</taxon>
        <taxon>Metazoa</taxon>
        <taxon>Ecdysozoa</taxon>
        <taxon>Arthropoda</taxon>
        <taxon>Chelicerata</taxon>
        <taxon>Arachnida</taxon>
        <taxon>Acari</taxon>
        <taxon>Acariformes</taxon>
        <taxon>Sarcoptiformes</taxon>
        <taxon>Oribatida</taxon>
        <taxon>Brachypylina</taxon>
        <taxon>Oppioidea</taxon>
        <taxon>Oppiidae</taxon>
        <taxon>Medioppia</taxon>
    </lineage>
</organism>
<accession>A0A7R9KYI1</accession>
<gene>
    <name evidence="1" type="ORF">OSB1V03_LOCUS11870</name>
</gene>
<sequence length="104" mass="12192">MDICPKFARELIRDLNYASTLTMCVIGLDRHQAIIYPFGKRLSDVLPLGRDPKLLSLRLLSLSSHLQRWQPIKHFSQHSLRLLQTEFSSDRKEDIESCNKWLKN</sequence>
<dbReference type="EMBL" id="OC864075">
    <property type="protein sequence ID" value="CAD7631461.1"/>
    <property type="molecule type" value="Genomic_DNA"/>
</dbReference>
<evidence type="ECO:0000313" key="2">
    <source>
        <dbReference type="Proteomes" id="UP000759131"/>
    </source>
</evidence>
<dbReference type="OrthoDB" id="10037617at2759"/>
<evidence type="ECO:0000313" key="1">
    <source>
        <dbReference type="EMBL" id="CAD7631461.1"/>
    </source>
</evidence>
<dbReference type="Proteomes" id="UP000759131">
    <property type="component" value="Unassembled WGS sequence"/>
</dbReference>
<name>A0A7R9KYI1_9ACAR</name>
<dbReference type="AlphaFoldDB" id="A0A7R9KYI1"/>
<dbReference type="EMBL" id="CAJPIZ010009500">
    <property type="protein sequence ID" value="CAG2111891.1"/>
    <property type="molecule type" value="Genomic_DNA"/>
</dbReference>
<proteinExistence type="predicted"/>
<protein>
    <submittedName>
        <fullName evidence="1">Uncharacterized protein</fullName>
    </submittedName>
</protein>
<reference evidence="1" key="1">
    <citation type="submission" date="2020-11" db="EMBL/GenBank/DDBJ databases">
        <authorList>
            <person name="Tran Van P."/>
        </authorList>
    </citation>
    <scope>NUCLEOTIDE SEQUENCE</scope>
</reference>